<dbReference type="InterPro" id="IPR051410">
    <property type="entry name" value="Ferric/Cupric_Reductase"/>
</dbReference>
<dbReference type="InterPro" id="IPR013130">
    <property type="entry name" value="Fe3_Rdtase_TM_dom"/>
</dbReference>
<keyword evidence="9" id="KW-0560">Oxidoreductase</keyword>
<dbReference type="AlphaFoldDB" id="A0A9W9PTB9"/>
<evidence type="ECO:0000256" key="6">
    <source>
        <dbReference type="ARBA" id="ARBA00022692"/>
    </source>
</evidence>
<feature type="transmembrane region" description="Helical" evidence="13">
    <location>
        <begin position="152"/>
        <end position="174"/>
    </location>
</feature>
<dbReference type="CDD" id="cd06186">
    <property type="entry name" value="NOX_Duox_like_FAD_NADP"/>
    <property type="match status" value="1"/>
</dbReference>
<dbReference type="InterPro" id="IPR017938">
    <property type="entry name" value="Riboflavin_synthase-like_b-brl"/>
</dbReference>
<organism evidence="14 15">
    <name type="scientific">Penicillium atrosanguineum</name>
    <dbReference type="NCBI Taxonomy" id="1132637"/>
    <lineage>
        <taxon>Eukaryota</taxon>
        <taxon>Fungi</taxon>
        <taxon>Dikarya</taxon>
        <taxon>Ascomycota</taxon>
        <taxon>Pezizomycotina</taxon>
        <taxon>Eurotiomycetes</taxon>
        <taxon>Eurotiomycetidae</taxon>
        <taxon>Eurotiales</taxon>
        <taxon>Aspergillaceae</taxon>
        <taxon>Penicillium</taxon>
    </lineage>
</organism>
<feature type="transmembrane region" description="Helical" evidence="13">
    <location>
        <begin position="113"/>
        <end position="131"/>
    </location>
</feature>
<evidence type="ECO:0000256" key="3">
    <source>
        <dbReference type="ARBA" id="ARBA00012668"/>
    </source>
</evidence>
<keyword evidence="6 13" id="KW-0812">Transmembrane</keyword>
<evidence type="ECO:0000256" key="5">
    <source>
        <dbReference type="ARBA" id="ARBA00022475"/>
    </source>
</evidence>
<dbReference type="InterPro" id="IPR013112">
    <property type="entry name" value="FAD-bd_8"/>
</dbReference>
<evidence type="ECO:0000256" key="13">
    <source>
        <dbReference type="SAM" id="Phobius"/>
    </source>
</evidence>
<proteinExistence type="inferred from homology"/>
<protein>
    <recommendedName>
        <fullName evidence="3">ferric-chelate reductase (NADPH)</fullName>
        <ecNumber evidence="3">1.16.1.9</ecNumber>
    </recommendedName>
</protein>
<evidence type="ECO:0000256" key="1">
    <source>
        <dbReference type="ARBA" id="ARBA00004651"/>
    </source>
</evidence>
<evidence type="ECO:0000256" key="4">
    <source>
        <dbReference type="ARBA" id="ARBA00022448"/>
    </source>
</evidence>
<comment type="subcellular location">
    <subcellularLocation>
        <location evidence="1">Cell membrane</location>
        <topology evidence="1">Multi-pass membrane protein</topology>
    </subcellularLocation>
</comment>
<dbReference type="SUPFAM" id="SSF52343">
    <property type="entry name" value="Ferredoxin reductase-like, C-terminal NADP-linked domain"/>
    <property type="match status" value="1"/>
</dbReference>
<feature type="transmembrane region" description="Helical" evidence="13">
    <location>
        <begin position="258"/>
        <end position="278"/>
    </location>
</feature>
<evidence type="ECO:0000256" key="12">
    <source>
        <dbReference type="ARBA" id="ARBA00048483"/>
    </source>
</evidence>
<dbReference type="PANTHER" id="PTHR32361">
    <property type="entry name" value="FERRIC/CUPRIC REDUCTASE TRANSMEMBRANE COMPONENT"/>
    <property type="match status" value="1"/>
</dbReference>
<dbReference type="SUPFAM" id="SSF63380">
    <property type="entry name" value="Riboflavin synthase domain-like"/>
    <property type="match status" value="1"/>
</dbReference>
<dbReference type="InterPro" id="IPR013121">
    <property type="entry name" value="Fe_red_NAD-bd_6"/>
</dbReference>
<dbReference type="GO" id="GO:0005886">
    <property type="term" value="C:plasma membrane"/>
    <property type="evidence" value="ECO:0007669"/>
    <property type="project" value="UniProtKB-SubCell"/>
</dbReference>
<keyword evidence="15" id="KW-1185">Reference proteome</keyword>
<dbReference type="Gene3D" id="3.40.50.80">
    <property type="entry name" value="Nucleotide-binding domain of ferredoxin-NADP reductase (FNR) module"/>
    <property type="match status" value="1"/>
</dbReference>
<gene>
    <name evidence="14" type="ORF">N7476_006885</name>
</gene>
<dbReference type="GO" id="GO:0015677">
    <property type="term" value="P:copper ion import"/>
    <property type="evidence" value="ECO:0007669"/>
    <property type="project" value="TreeGrafter"/>
</dbReference>
<evidence type="ECO:0000256" key="7">
    <source>
        <dbReference type="ARBA" id="ARBA00022982"/>
    </source>
</evidence>
<feature type="non-terminal residue" evidence="14">
    <location>
        <position position="604"/>
    </location>
</feature>
<dbReference type="EMBL" id="JAPZBO010000007">
    <property type="protein sequence ID" value="KAJ5311025.1"/>
    <property type="molecule type" value="Genomic_DNA"/>
</dbReference>
<comment type="caution">
    <text evidence="14">The sequence shown here is derived from an EMBL/GenBank/DDBJ whole genome shotgun (WGS) entry which is preliminary data.</text>
</comment>
<keyword evidence="11 13" id="KW-0472">Membrane</keyword>
<keyword evidence="5" id="KW-1003">Cell membrane</keyword>
<dbReference type="Pfam" id="PF08030">
    <property type="entry name" value="NAD_binding_6"/>
    <property type="match status" value="1"/>
</dbReference>
<evidence type="ECO:0000313" key="15">
    <source>
        <dbReference type="Proteomes" id="UP001147746"/>
    </source>
</evidence>
<dbReference type="OrthoDB" id="17725at2759"/>
<dbReference type="InterPro" id="IPR039261">
    <property type="entry name" value="FNR_nucleotide-bd"/>
</dbReference>
<evidence type="ECO:0000256" key="8">
    <source>
        <dbReference type="ARBA" id="ARBA00022989"/>
    </source>
</evidence>
<evidence type="ECO:0000256" key="9">
    <source>
        <dbReference type="ARBA" id="ARBA00023002"/>
    </source>
</evidence>
<keyword evidence="8 13" id="KW-1133">Transmembrane helix</keyword>
<feature type="transmembrane region" description="Helical" evidence="13">
    <location>
        <begin position="194"/>
        <end position="215"/>
    </location>
</feature>
<dbReference type="PROSITE" id="PS51384">
    <property type="entry name" value="FAD_FR"/>
    <property type="match status" value="1"/>
</dbReference>
<dbReference type="Pfam" id="PF08022">
    <property type="entry name" value="FAD_binding_8"/>
    <property type="match status" value="1"/>
</dbReference>
<comment type="catalytic activity">
    <reaction evidence="12">
        <text>2 a Fe(II)-siderophore + NADP(+) + H(+) = 2 a Fe(III)-siderophore + NADPH</text>
        <dbReference type="Rhea" id="RHEA:28795"/>
        <dbReference type="Rhea" id="RHEA-COMP:11342"/>
        <dbReference type="Rhea" id="RHEA-COMP:11344"/>
        <dbReference type="ChEBI" id="CHEBI:15378"/>
        <dbReference type="ChEBI" id="CHEBI:29033"/>
        <dbReference type="ChEBI" id="CHEBI:29034"/>
        <dbReference type="ChEBI" id="CHEBI:57783"/>
        <dbReference type="ChEBI" id="CHEBI:58349"/>
        <dbReference type="EC" id="1.16.1.9"/>
    </reaction>
</comment>
<accession>A0A9W9PTB9</accession>
<keyword evidence="10" id="KW-0406">Ion transport</keyword>
<dbReference type="EC" id="1.16.1.9" evidence="3"/>
<evidence type="ECO:0000256" key="2">
    <source>
        <dbReference type="ARBA" id="ARBA00006278"/>
    </source>
</evidence>
<dbReference type="SFLD" id="SFLDG01168">
    <property type="entry name" value="Ferric_reductase_subgroup_(FRE"/>
    <property type="match status" value="1"/>
</dbReference>
<feature type="transmembrane region" description="Helical" evidence="13">
    <location>
        <begin position="53"/>
        <end position="78"/>
    </location>
</feature>
<dbReference type="GO" id="GO:0052851">
    <property type="term" value="F:ferric-chelate reductase (NADPH) activity"/>
    <property type="evidence" value="ECO:0007669"/>
    <property type="project" value="UniProtKB-EC"/>
</dbReference>
<dbReference type="InterPro" id="IPR017927">
    <property type="entry name" value="FAD-bd_FR_type"/>
</dbReference>
<dbReference type="SFLD" id="SFLDS00052">
    <property type="entry name" value="Ferric_Reductase_Domain"/>
    <property type="match status" value="1"/>
</dbReference>
<dbReference type="GO" id="GO:0006826">
    <property type="term" value="P:iron ion transport"/>
    <property type="evidence" value="ECO:0007669"/>
    <property type="project" value="TreeGrafter"/>
</dbReference>
<feature type="transmembrane region" description="Helical" evidence="13">
    <location>
        <begin position="227"/>
        <end position="252"/>
    </location>
</feature>
<keyword evidence="4" id="KW-0813">Transport</keyword>
<evidence type="ECO:0000256" key="11">
    <source>
        <dbReference type="ARBA" id="ARBA00023136"/>
    </source>
</evidence>
<dbReference type="Proteomes" id="UP001147746">
    <property type="component" value="Unassembled WGS sequence"/>
</dbReference>
<name>A0A9W9PTB9_9EURO</name>
<comment type="similarity">
    <text evidence="2">Belongs to the ferric reductase (FRE) family.</text>
</comment>
<reference evidence="14" key="2">
    <citation type="journal article" date="2023" name="IMA Fungus">
        <title>Comparative genomic study of the Penicillium genus elucidates a diverse pangenome and 15 lateral gene transfer events.</title>
        <authorList>
            <person name="Petersen C."/>
            <person name="Sorensen T."/>
            <person name="Nielsen M.R."/>
            <person name="Sondergaard T.E."/>
            <person name="Sorensen J.L."/>
            <person name="Fitzpatrick D.A."/>
            <person name="Frisvad J.C."/>
            <person name="Nielsen K.L."/>
        </authorList>
    </citation>
    <scope>NUCLEOTIDE SEQUENCE</scope>
    <source>
        <strain evidence="14">IBT 21472</strain>
    </source>
</reference>
<keyword evidence="7" id="KW-0249">Electron transport</keyword>
<sequence length="604" mass="67514">SSDTHSAMGMLPWLDQPVMLHSDRDPGMCMMTAEQCAYKTAYWRNWYQADHRFSLPTVAFFMVAIGLFTIAHILTLIFPRSFQRNPVWSRLVALSRFLSYKSWRVAGWNTNSLGVFLLGGAGLVFFLSMTLGPKPYYWPNTKEISYGGSPPIATRSGFMALACMPFLIVLGAKANPITALTGVSHEKLNIWHNWVAWAMFVLALIHTFPFIVVHVRQGDLPAQWNSGGVWVTGVVAIIAQAWLTFMSIPWIRNRYYEFFKSTHLFMALVFVIFFFFHCDFRMSSWDYFIATAVLYTLCWLYAQCKTYFEHGIRNKARLIAESNDTLRITIDTTMEWGPGQHIFLRFLTCGAHALTAHPFTICSVPQPGRKNTLVFYVKARGGVTGRLMAIARKTPGAQVPVLMDGPYGGIQAGKLEDFDKNLIIGGGAGAGLTLSMIEDFIRFSNTQEEKRELKVIVATRDPGMRSWYTRALENIAERQSHESFIPGLSIHIHETFSGNAGSETESKELEVEGGTKSQSVESKECNPLTAEIFGVQVYAGRPDLPASMRQMASQEGVSVGVVVCGPSSMTHDVNQAASEVQGHILGRKAGAARELWLHTENFSY</sequence>
<feature type="transmembrane region" description="Helical" evidence="13">
    <location>
        <begin position="285"/>
        <end position="302"/>
    </location>
</feature>
<evidence type="ECO:0000256" key="10">
    <source>
        <dbReference type="ARBA" id="ARBA00023065"/>
    </source>
</evidence>
<dbReference type="GO" id="GO:0006879">
    <property type="term" value="P:intracellular iron ion homeostasis"/>
    <property type="evidence" value="ECO:0007669"/>
    <property type="project" value="TreeGrafter"/>
</dbReference>
<evidence type="ECO:0000313" key="14">
    <source>
        <dbReference type="EMBL" id="KAJ5311025.1"/>
    </source>
</evidence>
<dbReference type="Pfam" id="PF01794">
    <property type="entry name" value="Ferric_reduct"/>
    <property type="match status" value="1"/>
</dbReference>
<reference evidence="14" key="1">
    <citation type="submission" date="2022-12" db="EMBL/GenBank/DDBJ databases">
        <authorList>
            <person name="Petersen C."/>
        </authorList>
    </citation>
    <scope>NUCLEOTIDE SEQUENCE</scope>
    <source>
        <strain evidence="14">IBT 21472</strain>
    </source>
</reference>